<dbReference type="Pfam" id="PF05762">
    <property type="entry name" value="VWA_CoxE"/>
    <property type="match status" value="1"/>
</dbReference>
<dbReference type="InterPro" id="IPR008912">
    <property type="entry name" value="Uncharacterised_CoxE"/>
</dbReference>
<dbReference type="EMBL" id="CP049801">
    <property type="protein sequence ID" value="QIO05356.1"/>
    <property type="molecule type" value="Genomic_DNA"/>
</dbReference>
<dbReference type="RefSeq" id="WP_166222382.1">
    <property type="nucleotide sequence ID" value="NZ_CP049801.1"/>
</dbReference>
<protein>
    <submittedName>
        <fullName evidence="1">VWA domain-containing protein</fullName>
    </submittedName>
</protein>
<dbReference type="Proteomes" id="UP000502297">
    <property type="component" value="Chromosome"/>
</dbReference>
<proteinExistence type="predicted"/>
<sequence>MKSPKHLSSDATSSILEQATQQLYDELEQSTLRHWLKDHKVAKNLDEKVRQWAFQAKSSLDQQHPFMTAQKQLQGWLELSNIDGAQFRHMLSEYQEFNHLLGAPDLTEMLKPQANLDLSFSKISANTLQFQLLKEKWQRKLTQAVAHWEFEQLALQRDAFLDEMKDFLATLQKMSKHKDSLGIETGVFIDYSSGKLTPQDVQQFEEWLSYLEHDAELLKLCKMIGSAQPAQHHRKALPVTNKYSVEDVIEQQAKEEIVGIQLSKELSLALPSELALLTDPELQILFDLKYLESNLMSFNMQGQQSGRVIEDQHQYKRKLGQKGPMVICLDTSGSMHGQPELIAKAMTLYLAMQAMKTKRAMYIINFSTNLTALNLNGKTALDELIHFLSQSFHGGTDILPAIEHAVDMLVDPHFQHADVVVISDFIMGQLNDELMEKIIEQKQQGNGFYAVAIGNLSLDHLDEELFDHQWIYQSNHGKVVKVH</sequence>
<keyword evidence="2" id="KW-1185">Reference proteome</keyword>
<dbReference type="KEGG" id="asha:G8E00_05000"/>
<dbReference type="Gene3D" id="3.40.50.410">
    <property type="entry name" value="von Willebrand factor, type A domain"/>
    <property type="match status" value="1"/>
</dbReference>
<evidence type="ECO:0000313" key="2">
    <source>
        <dbReference type="Proteomes" id="UP000502297"/>
    </source>
</evidence>
<dbReference type="PANTHER" id="PTHR36846:SF1">
    <property type="entry name" value="PROTEIN VIAA"/>
    <property type="match status" value="1"/>
</dbReference>
<reference evidence="1 2" key="1">
    <citation type="submission" date="2020-03" db="EMBL/GenBank/DDBJ databases">
        <authorList>
            <person name="Zhu W."/>
        </authorList>
    </citation>
    <scope>NUCLEOTIDE SEQUENCE [LARGE SCALE GENOMIC DNA]</scope>
    <source>
        <strain evidence="1 2">323-1</strain>
    </source>
</reference>
<accession>A0A6G8RTU7</accession>
<gene>
    <name evidence="1" type="ORF">G8E00_05000</name>
</gene>
<organism evidence="1 2">
    <name type="scientific">Acinetobacter shaoyimingii</name>
    <dbReference type="NCBI Taxonomy" id="2715164"/>
    <lineage>
        <taxon>Bacteria</taxon>
        <taxon>Pseudomonadati</taxon>
        <taxon>Pseudomonadota</taxon>
        <taxon>Gammaproteobacteria</taxon>
        <taxon>Moraxellales</taxon>
        <taxon>Moraxellaceae</taxon>
        <taxon>Acinetobacter</taxon>
    </lineage>
</organism>
<dbReference type="AlphaFoldDB" id="A0A6G8RTU7"/>
<evidence type="ECO:0000313" key="1">
    <source>
        <dbReference type="EMBL" id="QIO05356.1"/>
    </source>
</evidence>
<dbReference type="InterPro" id="IPR036465">
    <property type="entry name" value="vWFA_dom_sf"/>
</dbReference>
<dbReference type="GO" id="GO:0005829">
    <property type="term" value="C:cytosol"/>
    <property type="evidence" value="ECO:0007669"/>
    <property type="project" value="TreeGrafter"/>
</dbReference>
<dbReference type="SUPFAM" id="SSF53300">
    <property type="entry name" value="vWA-like"/>
    <property type="match status" value="1"/>
</dbReference>
<name>A0A6G8RTU7_9GAMM</name>
<dbReference type="PANTHER" id="PTHR36846">
    <property type="entry name" value="PROTEIN VIAA"/>
    <property type="match status" value="1"/>
</dbReference>